<organism evidence="2 3">
    <name type="scientific">Hymenobacter fodinae</name>
    <dbReference type="NCBI Taxonomy" id="2510796"/>
    <lineage>
        <taxon>Bacteria</taxon>
        <taxon>Pseudomonadati</taxon>
        <taxon>Bacteroidota</taxon>
        <taxon>Cytophagia</taxon>
        <taxon>Cytophagales</taxon>
        <taxon>Hymenobacteraceae</taxon>
        <taxon>Hymenobacter</taxon>
    </lineage>
</organism>
<comment type="caution">
    <text evidence="2">The sequence shown here is derived from an EMBL/GenBank/DDBJ whole genome shotgun (WGS) entry which is preliminary data.</text>
</comment>
<dbReference type="OrthoDB" id="10019706at2"/>
<keyword evidence="1" id="KW-1133">Transmembrane helix</keyword>
<dbReference type="AlphaFoldDB" id="A0A4Z0P4F7"/>
<feature type="transmembrane region" description="Helical" evidence="1">
    <location>
        <begin position="20"/>
        <end position="40"/>
    </location>
</feature>
<keyword evidence="1" id="KW-0812">Transmembrane</keyword>
<gene>
    <name evidence="2" type="ORF">EU556_14675</name>
</gene>
<keyword evidence="3" id="KW-1185">Reference proteome</keyword>
<evidence type="ECO:0000313" key="3">
    <source>
        <dbReference type="Proteomes" id="UP000298337"/>
    </source>
</evidence>
<reference evidence="2 3" key="1">
    <citation type="submission" date="2019-04" db="EMBL/GenBank/DDBJ databases">
        <authorList>
            <person name="Feng G."/>
            <person name="Zhang J."/>
            <person name="Zhu H."/>
        </authorList>
    </citation>
    <scope>NUCLEOTIDE SEQUENCE [LARGE SCALE GENOMIC DNA]</scope>
    <source>
        <strain evidence="2 3">92R-1</strain>
    </source>
</reference>
<accession>A0A4Z0P4F7</accession>
<evidence type="ECO:0000313" key="2">
    <source>
        <dbReference type="EMBL" id="TGE06109.1"/>
    </source>
</evidence>
<keyword evidence="1" id="KW-0472">Membrane</keyword>
<dbReference type="EMBL" id="SRLA01000003">
    <property type="protein sequence ID" value="TGE06109.1"/>
    <property type="molecule type" value="Genomic_DNA"/>
</dbReference>
<dbReference type="RefSeq" id="WP_135434900.1">
    <property type="nucleotide sequence ID" value="NZ_SRLA01000003.1"/>
</dbReference>
<sequence length="600" mass="69563">MKKLKIETFKIWLLLKQRAIIITTLIAAIAALIGDIKTVVEPLSSLFNNKISVKGIVINSDNTPTENARILLLLYRNNKTDSLNTFSNKEGLFSFNDIPYKNLDSIETKVFWRYKTAFYKRKFDNNINENQFTIKLPNKINNTRANPLSFSYYNLKGLSLDFLLEGKIEPAWEGNLSKNPYIIKNNVFNTLDTIRTKFHVLSTDTLYHELYTDLEVNGEQERVNVSKRPKLYTVGTHDFSEDSFPGYDYYPSADFQIEESEALHFINESMKDKLKKDYHISHSWFLTKSQLTKLRELELKSNTNTTNLTNDNSYLNNTNKLLDFLIFITKDNYPNKFIKAKIASQGDECADLGWTVTIVPPYLSLKAALLENRTKNDLYIGEFFLRNNNTNRLRKENTSLDSTYKLVNIEYPSIGVLKPNEAIIIPLKLILTTALKEEFSFGTSLSIESIIINDDVYAVRKESTQNLVIRNGPIESGSCPYIYTFSKKNNTWLLEDHILYGYDAKEKEKEHILKLKRFNGQLQIRENDPETSFIDYIYVKQVLPNGRTKILKPKNLKINKKDKNYLILNKGDNILIDFSKTELDNGTFFIISHGYYIKYK</sequence>
<evidence type="ECO:0000256" key="1">
    <source>
        <dbReference type="SAM" id="Phobius"/>
    </source>
</evidence>
<proteinExistence type="predicted"/>
<protein>
    <submittedName>
        <fullName evidence="2">Uncharacterized protein</fullName>
    </submittedName>
</protein>
<dbReference type="Proteomes" id="UP000298337">
    <property type="component" value="Unassembled WGS sequence"/>
</dbReference>
<name>A0A4Z0P4F7_9BACT</name>